<accession>A0A2T2P2Z2</accession>
<feature type="region of interest" description="Disordered" evidence="1">
    <location>
        <begin position="1"/>
        <end position="23"/>
    </location>
</feature>
<organism evidence="2 3">
    <name type="scientific">Corynespora cassiicola Philippines</name>
    <dbReference type="NCBI Taxonomy" id="1448308"/>
    <lineage>
        <taxon>Eukaryota</taxon>
        <taxon>Fungi</taxon>
        <taxon>Dikarya</taxon>
        <taxon>Ascomycota</taxon>
        <taxon>Pezizomycotina</taxon>
        <taxon>Dothideomycetes</taxon>
        <taxon>Pleosporomycetidae</taxon>
        <taxon>Pleosporales</taxon>
        <taxon>Corynesporascaceae</taxon>
        <taxon>Corynespora</taxon>
    </lineage>
</organism>
<name>A0A2T2P2Z2_CORCC</name>
<reference evidence="2 3" key="1">
    <citation type="journal article" date="2018" name="Front. Microbiol.">
        <title>Genome-Wide Analysis of Corynespora cassiicola Leaf Fall Disease Putative Effectors.</title>
        <authorList>
            <person name="Lopez D."/>
            <person name="Ribeiro S."/>
            <person name="Label P."/>
            <person name="Fumanal B."/>
            <person name="Venisse J.S."/>
            <person name="Kohler A."/>
            <person name="de Oliveira R.R."/>
            <person name="Labutti K."/>
            <person name="Lipzen A."/>
            <person name="Lail K."/>
            <person name="Bauer D."/>
            <person name="Ohm R.A."/>
            <person name="Barry K.W."/>
            <person name="Spatafora J."/>
            <person name="Grigoriev I.V."/>
            <person name="Martin F.M."/>
            <person name="Pujade-Renaud V."/>
        </authorList>
    </citation>
    <scope>NUCLEOTIDE SEQUENCE [LARGE SCALE GENOMIC DNA]</scope>
    <source>
        <strain evidence="2 3">Philippines</strain>
    </source>
</reference>
<dbReference type="EMBL" id="KZ678130">
    <property type="protein sequence ID" value="PSN71993.1"/>
    <property type="molecule type" value="Genomic_DNA"/>
</dbReference>
<proteinExistence type="predicted"/>
<keyword evidence="3" id="KW-1185">Reference proteome</keyword>
<feature type="compositionally biased region" description="Polar residues" evidence="1">
    <location>
        <begin position="1"/>
        <end position="13"/>
    </location>
</feature>
<sequence length="203" mass="22063">MAPSRLPSQTAWTSPPFPVARQTDGRVSKHVCWTVPGSSPSAPVKRQRLWPADAPAKVRKSPCNFVPRLPALGRLPEEAQFDGLPLLSGILLRDPDRHRSTARPPARPTPKYPKFLHHLLLPPTSHVQSLPVGSPAVPGHWRQSTLVHALTASTAVRSSNSSTMQDGIDGLAASPHIRMRVDLIAQLGHEPSPSFTRDPVSIN</sequence>
<gene>
    <name evidence="2" type="ORF">BS50DRAFT_240781</name>
</gene>
<evidence type="ECO:0000256" key="1">
    <source>
        <dbReference type="SAM" id="MobiDB-lite"/>
    </source>
</evidence>
<dbReference type="AlphaFoldDB" id="A0A2T2P2Z2"/>
<dbReference type="Proteomes" id="UP000240883">
    <property type="component" value="Unassembled WGS sequence"/>
</dbReference>
<evidence type="ECO:0000313" key="3">
    <source>
        <dbReference type="Proteomes" id="UP000240883"/>
    </source>
</evidence>
<protein>
    <submittedName>
        <fullName evidence="2">Uncharacterized protein</fullName>
    </submittedName>
</protein>
<evidence type="ECO:0000313" key="2">
    <source>
        <dbReference type="EMBL" id="PSN71993.1"/>
    </source>
</evidence>